<dbReference type="InterPro" id="IPR006664">
    <property type="entry name" value="OMP_bac"/>
</dbReference>
<reference evidence="6 7" key="1">
    <citation type="journal article" date="2019" name="Environ. Microbiol.">
        <title>Species interactions and distinct microbial communities in high Arctic permafrost affected cryosols are associated with the CH4 and CO2 gas fluxes.</title>
        <authorList>
            <person name="Altshuler I."/>
            <person name="Hamel J."/>
            <person name="Turney S."/>
            <person name="Magnuson E."/>
            <person name="Levesque R."/>
            <person name="Greer C."/>
            <person name="Whyte L.G."/>
        </authorList>
    </citation>
    <scope>NUCLEOTIDE SEQUENCE [LARGE SCALE GENOMIC DNA]</scope>
    <source>
        <strain evidence="6 7">S13Y</strain>
    </source>
</reference>
<dbReference type="Pfam" id="PF14302">
    <property type="entry name" value="DUF4377"/>
    <property type="match status" value="1"/>
</dbReference>
<evidence type="ECO:0000256" key="3">
    <source>
        <dbReference type="ARBA" id="ARBA00023237"/>
    </source>
</evidence>
<evidence type="ECO:0000256" key="2">
    <source>
        <dbReference type="ARBA" id="ARBA00023136"/>
    </source>
</evidence>
<dbReference type="InterPro" id="IPR036737">
    <property type="entry name" value="OmpA-like_sf"/>
</dbReference>
<name>A0A502FDQ6_9GAMM</name>
<proteinExistence type="predicted"/>
<organism evidence="6 7">
    <name type="scientific">Rhodanobacter glycinis</name>
    <dbReference type="NCBI Taxonomy" id="582702"/>
    <lineage>
        <taxon>Bacteria</taxon>
        <taxon>Pseudomonadati</taxon>
        <taxon>Pseudomonadota</taxon>
        <taxon>Gammaproteobacteria</taxon>
        <taxon>Lysobacterales</taxon>
        <taxon>Rhodanobacteraceae</taxon>
        <taxon>Rhodanobacter</taxon>
    </lineage>
</organism>
<feature type="domain" description="OmpA-like" evidence="5">
    <location>
        <begin position="42"/>
        <end position="166"/>
    </location>
</feature>
<dbReference type="Proteomes" id="UP000319486">
    <property type="component" value="Unassembled WGS sequence"/>
</dbReference>
<evidence type="ECO:0000259" key="5">
    <source>
        <dbReference type="PROSITE" id="PS51123"/>
    </source>
</evidence>
<evidence type="ECO:0000256" key="4">
    <source>
        <dbReference type="PROSITE-ProRule" id="PRU00473"/>
    </source>
</evidence>
<dbReference type="AlphaFoldDB" id="A0A502FDQ6"/>
<dbReference type="InterPro" id="IPR050330">
    <property type="entry name" value="Bact_OuterMem_StrucFunc"/>
</dbReference>
<dbReference type="SUPFAM" id="SSF103088">
    <property type="entry name" value="OmpA-like"/>
    <property type="match status" value="1"/>
</dbReference>
<dbReference type="InterPro" id="IPR006665">
    <property type="entry name" value="OmpA-like"/>
</dbReference>
<dbReference type="PROSITE" id="PS51257">
    <property type="entry name" value="PROKAR_LIPOPROTEIN"/>
    <property type="match status" value="1"/>
</dbReference>
<dbReference type="PROSITE" id="PS01068">
    <property type="entry name" value="OMPA_1"/>
    <property type="match status" value="1"/>
</dbReference>
<protein>
    <submittedName>
        <fullName evidence="6">DUF4377 domain-containing protein</fullName>
    </submittedName>
</protein>
<dbReference type="Gene3D" id="3.30.1330.60">
    <property type="entry name" value="OmpA-like domain"/>
    <property type="match status" value="1"/>
</dbReference>
<evidence type="ECO:0000313" key="6">
    <source>
        <dbReference type="EMBL" id="TPG11615.1"/>
    </source>
</evidence>
<comment type="caution">
    <text evidence="6">The sequence shown here is derived from an EMBL/GenBank/DDBJ whole genome shotgun (WGS) entry which is preliminary data.</text>
</comment>
<dbReference type="GO" id="GO:0009279">
    <property type="term" value="C:cell outer membrane"/>
    <property type="evidence" value="ECO:0007669"/>
    <property type="project" value="UniProtKB-SubCell"/>
</dbReference>
<comment type="subcellular location">
    <subcellularLocation>
        <location evidence="1">Cell outer membrane</location>
    </subcellularLocation>
</comment>
<dbReference type="InterPro" id="IPR025485">
    <property type="entry name" value="DUF4377"/>
</dbReference>
<dbReference type="CDD" id="cd07185">
    <property type="entry name" value="OmpA_C-like"/>
    <property type="match status" value="1"/>
</dbReference>
<keyword evidence="2 4" id="KW-0472">Membrane</keyword>
<dbReference type="InterPro" id="IPR006690">
    <property type="entry name" value="OMPA-like_CS"/>
</dbReference>
<dbReference type="Pfam" id="PF00691">
    <property type="entry name" value="OmpA"/>
    <property type="match status" value="1"/>
</dbReference>
<dbReference type="PRINTS" id="PR01023">
    <property type="entry name" value="NAFLGMOTY"/>
</dbReference>
<keyword evidence="3" id="KW-0998">Cell outer membrane</keyword>
<dbReference type="OrthoDB" id="1149075at2"/>
<dbReference type="PANTHER" id="PTHR30329">
    <property type="entry name" value="STATOR ELEMENT OF FLAGELLAR MOTOR COMPLEX"/>
    <property type="match status" value="1"/>
</dbReference>
<dbReference type="PRINTS" id="PR01021">
    <property type="entry name" value="OMPADOMAIN"/>
</dbReference>
<dbReference type="PANTHER" id="PTHR30329:SF21">
    <property type="entry name" value="LIPOPROTEIN YIAD-RELATED"/>
    <property type="match status" value="1"/>
</dbReference>
<dbReference type="RefSeq" id="WP_140649059.1">
    <property type="nucleotide sequence ID" value="NZ_RCZB01000003.1"/>
</dbReference>
<accession>A0A502FDQ6</accession>
<gene>
    <name evidence="6" type="ORF">EAH88_03660</name>
</gene>
<evidence type="ECO:0000256" key="1">
    <source>
        <dbReference type="ARBA" id="ARBA00004442"/>
    </source>
</evidence>
<dbReference type="EMBL" id="RCZO01000001">
    <property type="protein sequence ID" value="TPG11615.1"/>
    <property type="molecule type" value="Genomic_DNA"/>
</dbReference>
<dbReference type="PROSITE" id="PS51123">
    <property type="entry name" value="OMPA_2"/>
    <property type="match status" value="1"/>
</dbReference>
<sequence>MQTIRPYVYLLGGAVTLVLAGCHREAIQPTPLPAPEPQAAPAIPAQQSLSADALFAFGKAQLKSTDNAELDALVDKLKAASQIDSVQVLGYTDRIGSEQANQKLSAQRAEAVRDYLAAHGVPAGVIQTEGRGAADPVADCPDQKGRKLIACLAPNRRVVINTTVSDAGSETPAAIVQGKRSVTRTVWIGPHTAPCDADNSGRCYRVRESENGPWQNWHGRIQDFDYVEGYDYELVVKAYRSDVKLEDRSKDPASRYVFSNANGPFVVWVLDHVVSQKLHLGH</sequence>
<keyword evidence="7" id="KW-1185">Reference proteome</keyword>
<evidence type="ECO:0000313" key="7">
    <source>
        <dbReference type="Proteomes" id="UP000319486"/>
    </source>
</evidence>